<dbReference type="GO" id="GO:0005524">
    <property type="term" value="F:ATP binding"/>
    <property type="evidence" value="ECO:0007669"/>
    <property type="project" value="UniProtKB-KW"/>
</dbReference>
<keyword evidence="6" id="KW-0479">Metal-binding</keyword>
<dbReference type="PANTHER" id="PTHR33540:SF2">
    <property type="entry name" value="TRNA THREONYLCARBAMOYLADENOSINE BIOSYNTHESIS PROTEIN TSAE"/>
    <property type="match status" value="1"/>
</dbReference>
<organism evidence="11 12">
    <name type="scientific">Neisseria dentiae</name>
    <dbReference type="NCBI Taxonomy" id="194197"/>
    <lineage>
        <taxon>Bacteria</taxon>
        <taxon>Pseudomonadati</taxon>
        <taxon>Pseudomonadota</taxon>
        <taxon>Betaproteobacteria</taxon>
        <taxon>Neisseriales</taxon>
        <taxon>Neisseriaceae</taxon>
        <taxon>Neisseria</taxon>
    </lineage>
</organism>
<evidence type="ECO:0000256" key="3">
    <source>
        <dbReference type="ARBA" id="ARBA00019010"/>
    </source>
</evidence>
<dbReference type="AlphaFoldDB" id="A0A1X3DCK8"/>
<dbReference type="GO" id="GO:0002949">
    <property type="term" value="P:tRNA threonylcarbamoyladenosine modification"/>
    <property type="evidence" value="ECO:0007669"/>
    <property type="project" value="InterPro"/>
</dbReference>
<evidence type="ECO:0000256" key="6">
    <source>
        <dbReference type="ARBA" id="ARBA00022723"/>
    </source>
</evidence>
<comment type="similarity">
    <text evidence="2">Belongs to the TsaE family.</text>
</comment>
<gene>
    <name evidence="11" type="ORF">BWD09_05760</name>
</gene>
<evidence type="ECO:0000256" key="8">
    <source>
        <dbReference type="ARBA" id="ARBA00022840"/>
    </source>
</evidence>
<accession>A0A1X3DCK8</accession>
<evidence type="ECO:0000313" key="12">
    <source>
        <dbReference type="Proteomes" id="UP000193118"/>
    </source>
</evidence>
<keyword evidence="12" id="KW-1185">Reference proteome</keyword>
<proteinExistence type="inferred from homology"/>
<evidence type="ECO:0000256" key="9">
    <source>
        <dbReference type="ARBA" id="ARBA00022842"/>
    </source>
</evidence>
<dbReference type="Gene3D" id="3.40.50.300">
    <property type="entry name" value="P-loop containing nucleotide triphosphate hydrolases"/>
    <property type="match status" value="1"/>
</dbReference>
<dbReference type="GO" id="GO:0005737">
    <property type="term" value="C:cytoplasm"/>
    <property type="evidence" value="ECO:0007669"/>
    <property type="project" value="UniProtKB-SubCell"/>
</dbReference>
<keyword evidence="11" id="KW-0808">Transferase</keyword>
<dbReference type="OrthoDB" id="9800307at2"/>
<keyword evidence="5" id="KW-0819">tRNA processing</keyword>
<keyword evidence="9" id="KW-0460">Magnesium</keyword>
<evidence type="ECO:0000313" key="11">
    <source>
        <dbReference type="EMBL" id="OSI17227.1"/>
    </source>
</evidence>
<keyword evidence="7" id="KW-0547">Nucleotide-binding</keyword>
<comment type="subcellular location">
    <subcellularLocation>
        <location evidence="1">Cytoplasm</location>
    </subcellularLocation>
</comment>
<reference evidence="12" key="1">
    <citation type="submission" date="2017-01" db="EMBL/GenBank/DDBJ databases">
        <authorList>
            <person name="Wolfgang W.J."/>
            <person name="Cole J."/>
            <person name="Wroblewski D."/>
            <person name="Mcginnis J."/>
            <person name="Musser K.A."/>
        </authorList>
    </citation>
    <scope>NUCLEOTIDE SEQUENCE [LARGE SCALE GENOMIC DNA]</scope>
    <source>
        <strain evidence="12">DSM 19151</strain>
    </source>
</reference>
<dbReference type="GO" id="GO:0016740">
    <property type="term" value="F:transferase activity"/>
    <property type="evidence" value="ECO:0007669"/>
    <property type="project" value="UniProtKB-KW"/>
</dbReference>
<dbReference type="InterPro" id="IPR003442">
    <property type="entry name" value="T6A_TsaE"/>
</dbReference>
<dbReference type="EMBL" id="MTBO01000011">
    <property type="protein sequence ID" value="OSI17227.1"/>
    <property type="molecule type" value="Genomic_DNA"/>
</dbReference>
<dbReference type="RefSeq" id="WP_085365756.1">
    <property type="nucleotide sequence ID" value="NZ_CAUJPZ010000049.1"/>
</dbReference>
<evidence type="ECO:0000256" key="7">
    <source>
        <dbReference type="ARBA" id="ARBA00022741"/>
    </source>
</evidence>
<dbReference type="SUPFAM" id="SSF52540">
    <property type="entry name" value="P-loop containing nucleoside triphosphate hydrolases"/>
    <property type="match status" value="1"/>
</dbReference>
<evidence type="ECO:0000256" key="4">
    <source>
        <dbReference type="ARBA" id="ARBA00022490"/>
    </source>
</evidence>
<dbReference type="GeneID" id="94580036"/>
<sequence length="156" mass="17238">MDLATITRFLPDEDATLQLGESWAATVMPPLVVYLQGDLGAGKTTFTRGLLRGAGYKGAVKSPTYTIVESYPLPRFTLLHHFDLYRFASPEEWQDAGLDDLFASNCLCLIEWPQQGGTFVPAADLTVMLEHDGTGRKCTLTAHTEKGKKSLETWLN</sequence>
<evidence type="ECO:0000256" key="10">
    <source>
        <dbReference type="ARBA" id="ARBA00032441"/>
    </source>
</evidence>
<evidence type="ECO:0000256" key="1">
    <source>
        <dbReference type="ARBA" id="ARBA00004496"/>
    </source>
</evidence>
<dbReference type="NCBIfam" id="TIGR00150">
    <property type="entry name" value="T6A_YjeE"/>
    <property type="match status" value="1"/>
</dbReference>
<keyword evidence="8" id="KW-0067">ATP-binding</keyword>
<dbReference type="GO" id="GO:0046872">
    <property type="term" value="F:metal ion binding"/>
    <property type="evidence" value="ECO:0007669"/>
    <property type="project" value="UniProtKB-KW"/>
</dbReference>
<keyword evidence="4" id="KW-0963">Cytoplasm</keyword>
<dbReference type="PANTHER" id="PTHR33540">
    <property type="entry name" value="TRNA THREONYLCARBAMOYLADENOSINE BIOSYNTHESIS PROTEIN TSAE"/>
    <property type="match status" value="1"/>
</dbReference>
<comment type="caution">
    <text evidence="11">The sequence shown here is derived from an EMBL/GenBank/DDBJ whole genome shotgun (WGS) entry which is preliminary data.</text>
</comment>
<protein>
    <recommendedName>
        <fullName evidence="3">tRNA threonylcarbamoyladenosine biosynthesis protein TsaE</fullName>
    </recommendedName>
    <alternativeName>
        <fullName evidence="10">t(6)A37 threonylcarbamoyladenosine biosynthesis protein TsaE</fullName>
    </alternativeName>
</protein>
<dbReference type="Proteomes" id="UP000193118">
    <property type="component" value="Unassembled WGS sequence"/>
</dbReference>
<dbReference type="STRING" id="194197.BWD09_05760"/>
<name>A0A1X3DCK8_9NEIS</name>
<dbReference type="InterPro" id="IPR027417">
    <property type="entry name" value="P-loop_NTPase"/>
</dbReference>
<evidence type="ECO:0000256" key="5">
    <source>
        <dbReference type="ARBA" id="ARBA00022694"/>
    </source>
</evidence>
<evidence type="ECO:0000256" key="2">
    <source>
        <dbReference type="ARBA" id="ARBA00007599"/>
    </source>
</evidence>
<dbReference type="Pfam" id="PF02367">
    <property type="entry name" value="TsaE"/>
    <property type="match status" value="1"/>
</dbReference>